<accession>A0ABY3XYW1</accession>
<sequence length="232" mass="24703">MTADSTRSADGEWQSTRAKNLCYRGPRLVTGADIVRISRTLALEPWHFTQAAPAAANDPTGVVLDNARRRVNVRLANAAHGCVFHVVTLEGTGRCGLGELAPLSCRMFPAVPGRADRDGTTEADRDGVPEGEEKAAGGTNAVQDPVGDEGEGEGGDGSALGPPGRPLDAEGLARAERRWAADRDQWFEIVAHWNALAEKTDDPLGVEDFQRYLLEAHAACEAGAPWPEEVVA</sequence>
<organism evidence="2 3">
    <name type="scientific">Streptomyces tubbatahanensis</name>
    <dbReference type="NCBI Taxonomy" id="2923272"/>
    <lineage>
        <taxon>Bacteria</taxon>
        <taxon>Bacillati</taxon>
        <taxon>Actinomycetota</taxon>
        <taxon>Actinomycetes</taxon>
        <taxon>Kitasatosporales</taxon>
        <taxon>Streptomycetaceae</taxon>
        <taxon>Streptomyces</taxon>
    </lineage>
</organism>
<evidence type="ECO:0000256" key="1">
    <source>
        <dbReference type="SAM" id="MobiDB-lite"/>
    </source>
</evidence>
<dbReference type="Proteomes" id="UP001202244">
    <property type="component" value="Chromosome"/>
</dbReference>
<reference evidence="2 3" key="1">
    <citation type="journal article" date="2023" name="Microbiol. Spectr.">
        <title>Synergy between Genome Mining, Metabolomics, and Bioinformatics Uncovers Antibacterial Chlorinated Carbazole Alkaloids and Their Biosynthetic Gene Cluster from Streptomyces tubbatahanensis sp. nov., a Novel Actinomycete Isolated from Sulu Sea, Philippines.</title>
        <authorList>
            <person name="Tenebro C.P."/>
            <person name="Trono D.J.V.L."/>
            <person name="Balida L.A.P."/>
            <person name="Bayog L.K.A."/>
            <person name="Bruna J.R."/>
            <person name="Sabido E.M."/>
            <person name="Caspe D.P.C."/>
            <person name="de Los Santos E.L.C."/>
            <person name="Saludes J.P."/>
            <person name="Dalisay D.S."/>
        </authorList>
    </citation>
    <scope>NUCLEOTIDE SEQUENCE [LARGE SCALE GENOMIC DNA]</scope>
    <source>
        <strain evidence="2 3">DSD3025</strain>
    </source>
</reference>
<proteinExistence type="predicted"/>
<evidence type="ECO:0000313" key="3">
    <source>
        <dbReference type="Proteomes" id="UP001202244"/>
    </source>
</evidence>
<feature type="compositionally biased region" description="Basic and acidic residues" evidence="1">
    <location>
        <begin position="114"/>
        <end position="135"/>
    </location>
</feature>
<name>A0ABY3XYW1_9ACTN</name>
<feature type="region of interest" description="Disordered" evidence="1">
    <location>
        <begin position="111"/>
        <end position="169"/>
    </location>
</feature>
<dbReference type="EMBL" id="CP093846">
    <property type="protein sequence ID" value="UNS99662.1"/>
    <property type="molecule type" value="Genomic_DNA"/>
</dbReference>
<protein>
    <recommendedName>
        <fullName evidence="4">YkgJ family cysteine cluster protein</fullName>
    </recommendedName>
</protein>
<gene>
    <name evidence="2" type="ORF">MMF93_26840</name>
</gene>
<keyword evidence="3" id="KW-1185">Reference proteome</keyword>
<dbReference type="RefSeq" id="WP_242755496.1">
    <property type="nucleotide sequence ID" value="NZ_CP093846.1"/>
</dbReference>
<evidence type="ECO:0008006" key="4">
    <source>
        <dbReference type="Google" id="ProtNLM"/>
    </source>
</evidence>
<evidence type="ECO:0000313" key="2">
    <source>
        <dbReference type="EMBL" id="UNS99662.1"/>
    </source>
</evidence>